<accession>A0AAV1YVY4</accession>
<dbReference type="InterPro" id="IPR028271">
    <property type="entry name" value="RAMAC"/>
</dbReference>
<keyword evidence="3" id="KW-1185">Reference proteome</keyword>
<name>A0AAV1YVY4_9ARAC</name>
<gene>
    <name evidence="2" type="ORF">LARSCL_LOCUS1381</name>
</gene>
<comment type="caution">
    <text evidence="2">The sequence shown here is derived from an EMBL/GenBank/DDBJ whole genome shotgun (WGS) entry which is preliminary data.</text>
</comment>
<feature type="compositionally biased region" description="Basic and acidic residues" evidence="1">
    <location>
        <begin position="93"/>
        <end position="129"/>
    </location>
</feature>
<organism evidence="2 3">
    <name type="scientific">Larinioides sclopetarius</name>
    <dbReference type="NCBI Taxonomy" id="280406"/>
    <lineage>
        <taxon>Eukaryota</taxon>
        <taxon>Metazoa</taxon>
        <taxon>Ecdysozoa</taxon>
        <taxon>Arthropoda</taxon>
        <taxon>Chelicerata</taxon>
        <taxon>Arachnida</taxon>
        <taxon>Araneae</taxon>
        <taxon>Araneomorphae</taxon>
        <taxon>Entelegynae</taxon>
        <taxon>Araneoidea</taxon>
        <taxon>Araneidae</taxon>
        <taxon>Larinioides</taxon>
    </lineage>
</organism>
<sequence>MAAADCSNEEEMFEDLFKNRFTEKDVPYCELKSQPLSSPTVVYPWKLKKQWFKSWDYSRDRHNRDRNRSRYDRDNYSNHYRDRSQHAESSQYQDRRRDGRDSNRHRQDDRGRNRDDDRDSRRNYHRERD</sequence>
<evidence type="ECO:0000256" key="1">
    <source>
        <dbReference type="SAM" id="MobiDB-lite"/>
    </source>
</evidence>
<proteinExistence type="predicted"/>
<dbReference type="AlphaFoldDB" id="A0AAV1YVY4"/>
<evidence type="ECO:0000313" key="2">
    <source>
        <dbReference type="EMBL" id="CAL1263199.1"/>
    </source>
</evidence>
<protein>
    <submittedName>
        <fullName evidence="2">Uncharacterized protein</fullName>
    </submittedName>
</protein>
<dbReference type="GO" id="GO:0031533">
    <property type="term" value="C:mRNA capping enzyme complex"/>
    <property type="evidence" value="ECO:0007669"/>
    <property type="project" value="InterPro"/>
</dbReference>
<feature type="region of interest" description="Disordered" evidence="1">
    <location>
        <begin position="60"/>
        <end position="129"/>
    </location>
</feature>
<feature type="compositionally biased region" description="Basic and acidic residues" evidence="1">
    <location>
        <begin position="60"/>
        <end position="86"/>
    </location>
</feature>
<dbReference type="Pfam" id="PF15320">
    <property type="entry name" value="RAM"/>
    <property type="match status" value="1"/>
</dbReference>
<reference evidence="2 3" key="1">
    <citation type="submission" date="2024-04" db="EMBL/GenBank/DDBJ databases">
        <authorList>
            <person name="Rising A."/>
            <person name="Reimegard J."/>
            <person name="Sonavane S."/>
            <person name="Akerstrom W."/>
            <person name="Nylinder S."/>
            <person name="Hedman E."/>
            <person name="Kallberg Y."/>
        </authorList>
    </citation>
    <scope>NUCLEOTIDE SEQUENCE [LARGE SCALE GENOMIC DNA]</scope>
</reference>
<dbReference type="GO" id="GO:0106005">
    <property type="term" value="P:RNA 5'-cap (guanine-N7)-methylation"/>
    <property type="evidence" value="ECO:0007669"/>
    <property type="project" value="InterPro"/>
</dbReference>
<dbReference type="Proteomes" id="UP001497382">
    <property type="component" value="Unassembled WGS sequence"/>
</dbReference>
<evidence type="ECO:0000313" key="3">
    <source>
        <dbReference type="Proteomes" id="UP001497382"/>
    </source>
</evidence>
<dbReference type="GO" id="GO:0003723">
    <property type="term" value="F:RNA binding"/>
    <property type="evidence" value="ECO:0007669"/>
    <property type="project" value="InterPro"/>
</dbReference>
<dbReference type="EMBL" id="CAXIEN010000008">
    <property type="protein sequence ID" value="CAL1263199.1"/>
    <property type="molecule type" value="Genomic_DNA"/>
</dbReference>